<organism evidence="1 2">
    <name type="scientific">Streptomyces catenulae</name>
    <dbReference type="NCBI Taxonomy" id="66875"/>
    <lineage>
        <taxon>Bacteria</taxon>
        <taxon>Bacillati</taxon>
        <taxon>Actinomycetota</taxon>
        <taxon>Actinomycetes</taxon>
        <taxon>Kitasatosporales</taxon>
        <taxon>Streptomycetaceae</taxon>
        <taxon>Streptomyces</taxon>
    </lineage>
</organism>
<reference evidence="1 2" key="1">
    <citation type="submission" date="2024-06" db="EMBL/GenBank/DDBJ databases">
        <title>The Natural Products Discovery Center: Release of the First 8490 Sequenced Strains for Exploring Actinobacteria Biosynthetic Diversity.</title>
        <authorList>
            <person name="Kalkreuter E."/>
            <person name="Kautsar S.A."/>
            <person name="Yang D."/>
            <person name="Bader C.D."/>
            <person name="Teijaro C.N."/>
            <person name="Fluegel L."/>
            <person name="Davis C.M."/>
            <person name="Simpson J.R."/>
            <person name="Lauterbach L."/>
            <person name="Steele A.D."/>
            <person name="Gui C."/>
            <person name="Meng S."/>
            <person name="Li G."/>
            <person name="Viehrig K."/>
            <person name="Ye F."/>
            <person name="Su P."/>
            <person name="Kiefer A.F."/>
            <person name="Nichols A."/>
            <person name="Cepeda A.J."/>
            <person name="Yan W."/>
            <person name="Fan B."/>
            <person name="Jiang Y."/>
            <person name="Adhikari A."/>
            <person name="Zheng C.-J."/>
            <person name="Schuster L."/>
            <person name="Cowan T.M."/>
            <person name="Smanski M.J."/>
            <person name="Chevrette M.G."/>
            <person name="De Carvalho L.P.S."/>
            <person name="Shen B."/>
        </authorList>
    </citation>
    <scope>NUCLEOTIDE SEQUENCE [LARGE SCALE GENOMIC DNA]</scope>
    <source>
        <strain evidence="1 2">NPDC033039</strain>
    </source>
</reference>
<protein>
    <submittedName>
        <fullName evidence="1">Uncharacterized protein</fullName>
    </submittedName>
</protein>
<name>A0ABV2Z2H4_9ACTN</name>
<proteinExistence type="predicted"/>
<accession>A0ABV2Z2H4</accession>
<sequence>MDHSIPRIADLVGRPGCHTVPADLVTAAQAVEGGPGSDLAVCDTWCLRWPHHDGDHYSLLHYLDATRSVWLRWNATGQHGLFAAPDCLHGECGLFAGRDGACR</sequence>
<evidence type="ECO:0000313" key="2">
    <source>
        <dbReference type="Proteomes" id="UP001550853"/>
    </source>
</evidence>
<dbReference type="Proteomes" id="UP001550853">
    <property type="component" value="Unassembled WGS sequence"/>
</dbReference>
<dbReference type="EMBL" id="JBEZVI010000015">
    <property type="protein sequence ID" value="MEU3712202.1"/>
    <property type="molecule type" value="Genomic_DNA"/>
</dbReference>
<dbReference type="RefSeq" id="WP_030285023.1">
    <property type="nucleotide sequence ID" value="NZ_JBEZVI010000015.1"/>
</dbReference>
<gene>
    <name evidence="1" type="ORF">AB0E61_19180</name>
</gene>
<keyword evidence="2" id="KW-1185">Reference proteome</keyword>
<comment type="caution">
    <text evidence="1">The sequence shown here is derived from an EMBL/GenBank/DDBJ whole genome shotgun (WGS) entry which is preliminary data.</text>
</comment>
<evidence type="ECO:0000313" key="1">
    <source>
        <dbReference type="EMBL" id="MEU3712202.1"/>
    </source>
</evidence>